<feature type="compositionally biased region" description="Basic and acidic residues" evidence="4">
    <location>
        <begin position="227"/>
        <end position="236"/>
    </location>
</feature>
<evidence type="ECO:0000256" key="2">
    <source>
        <dbReference type="ARBA" id="ARBA00022763"/>
    </source>
</evidence>
<dbReference type="OrthoDB" id="5419216at2"/>
<dbReference type="GO" id="GO:0006310">
    <property type="term" value="P:DNA recombination"/>
    <property type="evidence" value="ECO:0007669"/>
    <property type="project" value="UniProtKB-ARBA"/>
</dbReference>
<protein>
    <submittedName>
        <fullName evidence="5">Rad52/22 double-strand break repair protein</fullName>
    </submittedName>
</protein>
<sequence length="236" mass="26411">MKSRELLEQPFDPAQIRQRKGNFGSTLDYVEGHTVIQRLNDALDGNWSFEITTQDILEKSDEVVVIGRLQAGGVTKMQFGSSAITRNKDTGDMVSLADDFKAAATDSLKKCATLLGVGLHLYQSKRSERSNTHRGDNVTPLYPEAGGASCSRQLPSRQTSRQRLTERQFNYILRLGMDRGIPRQELDQYCIQAFGVIPSELSRSDASQLIEVLRSRQDNASPDANDDDLRRTHLHS</sequence>
<dbReference type="InterPro" id="IPR041247">
    <property type="entry name" value="Rad52_fam"/>
</dbReference>
<dbReference type="STRING" id="897.B2D07_18645"/>
<evidence type="ECO:0000313" key="5">
    <source>
        <dbReference type="EMBL" id="EPR32446.1"/>
    </source>
</evidence>
<keyword evidence="6" id="KW-1185">Reference proteome</keyword>
<dbReference type="EMBL" id="ATHJ01000144">
    <property type="protein sequence ID" value="EPR32446.1"/>
    <property type="molecule type" value="Genomic_DNA"/>
</dbReference>
<evidence type="ECO:0000313" key="6">
    <source>
        <dbReference type="Proteomes" id="UP000014977"/>
    </source>
</evidence>
<dbReference type="Proteomes" id="UP000014977">
    <property type="component" value="Unassembled WGS sequence"/>
</dbReference>
<organism evidence="5 6">
    <name type="scientific">Desulfococcus multivorans DSM 2059</name>
    <dbReference type="NCBI Taxonomy" id="1121405"/>
    <lineage>
        <taxon>Bacteria</taxon>
        <taxon>Pseudomonadati</taxon>
        <taxon>Thermodesulfobacteriota</taxon>
        <taxon>Desulfobacteria</taxon>
        <taxon>Desulfobacterales</taxon>
        <taxon>Desulfococcaceae</taxon>
        <taxon>Desulfococcus</taxon>
    </lineage>
</organism>
<feature type="region of interest" description="Disordered" evidence="4">
    <location>
        <begin position="215"/>
        <end position="236"/>
    </location>
</feature>
<dbReference type="GO" id="GO:0006302">
    <property type="term" value="P:double-strand break repair"/>
    <property type="evidence" value="ECO:0007669"/>
    <property type="project" value="UniProtKB-ARBA"/>
</dbReference>
<comment type="caution">
    <text evidence="5">The sequence shown here is derived from an EMBL/GenBank/DDBJ whole genome shotgun (WGS) entry which is preliminary data.</text>
</comment>
<dbReference type="InterPro" id="IPR042525">
    <property type="entry name" value="Rad52_Rad59_Rad22_sf"/>
</dbReference>
<proteinExistence type="inferred from homology"/>
<feature type="region of interest" description="Disordered" evidence="4">
    <location>
        <begin position="126"/>
        <end position="161"/>
    </location>
</feature>
<name>S7T787_DESML</name>
<evidence type="ECO:0000256" key="4">
    <source>
        <dbReference type="SAM" id="MobiDB-lite"/>
    </source>
</evidence>
<dbReference type="AlphaFoldDB" id="S7T787"/>
<evidence type="ECO:0000256" key="3">
    <source>
        <dbReference type="ARBA" id="ARBA00023204"/>
    </source>
</evidence>
<keyword evidence="3" id="KW-0234">DNA repair</keyword>
<feature type="compositionally biased region" description="Polar residues" evidence="4">
    <location>
        <begin position="150"/>
        <end position="161"/>
    </location>
</feature>
<gene>
    <name evidence="5" type="ORF">dsmv_3663</name>
</gene>
<evidence type="ECO:0000256" key="1">
    <source>
        <dbReference type="ARBA" id="ARBA00006638"/>
    </source>
</evidence>
<dbReference type="Pfam" id="PF04098">
    <property type="entry name" value="Rad52_Rad22"/>
    <property type="match status" value="1"/>
</dbReference>
<feature type="compositionally biased region" description="Basic and acidic residues" evidence="4">
    <location>
        <begin position="126"/>
        <end position="136"/>
    </location>
</feature>
<accession>S7T787</accession>
<reference evidence="5 6" key="1">
    <citation type="journal article" date="2013" name="Genome Announc.">
        <title>Draft genome sequences for three mercury-methylating, sulfate-reducing bacteria.</title>
        <authorList>
            <person name="Brown S.D."/>
            <person name="Hurt R.A.Jr."/>
            <person name="Gilmour C.C."/>
            <person name="Elias D.A."/>
        </authorList>
    </citation>
    <scope>NUCLEOTIDE SEQUENCE [LARGE SCALE GENOMIC DNA]</scope>
    <source>
        <strain evidence="5 6">DSM 2059</strain>
    </source>
</reference>
<keyword evidence="2" id="KW-0227">DNA damage</keyword>
<comment type="similarity">
    <text evidence="1">Belongs to the RAD52 family.</text>
</comment>
<dbReference type="eggNOG" id="COG5055">
    <property type="taxonomic scope" value="Bacteria"/>
</dbReference>
<dbReference type="Gene3D" id="3.30.390.80">
    <property type="entry name" value="DNA repair protein Rad52/59/22"/>
    <property type="match status" value="1"/>
</dbReference>
<dbReference type="RefSeq" id="WP_020878831.1">
    <property type="nucleotide sequence ID" value="NZ_ATHJ01000144.1"/>
</dbReference>